<evidence type="ECO:0000313" key="7">
    <source>
        <dbReference type="EMBL" id="SHG33993.1"/>
    </source>
</evidence>
<protein>
    <submittedName>
        <fullName evidence="7">Membrane protein involved in the export of O-antigen and teichoic acid</fullName>
    </submittedName>
</protein>
<dbReference type="Pfam" id="PF01943">
    <property type="entry name" value="Polysacc_synt"/>
    <property type="match status" value="1"/>
</dbReference>
<dbReference type="InterPro" id="IPR050833">
    <property type="entry name" value="Poly_Biosynth_Transport"/>
</dbReference>
<feature type="transmembrane region" description="Helical" evidence="6">
    <location>
        <begin position="389"/>
        <end position="409"/>
    </location>
</feature>
<gene>
    <name evidence="7" type="ORF">SAMN04488116_1042</name>
</gene>
<feature type="transmembrane region" description="Helical" evidence="6">
    <location>
        <begin position="120"/>
        <end position="139"/>
    </location>
</feature>
<dbReference type="RefSeq" id="WP_073176870.1">
    <property type="nucleotide sequence ID" value="NZ_FQWL01000001.1"/>
</dbReference>
<evidence type="ECO:0000256" key="2">
    <source>
        <dbReference type="ARBA" id="ARBA00022475"/>
    </source>
</evidence>
<feature type="transmembrane region" description="Helical" evidence="6">
    <location>
        <begin position="446"/>
        <end position="467"/>
    </location>
</feature>
<proteinExistence type="predicted"/>
<evidence type="ECO:0000256" key="1">
    <source>
        <dbReference type="ARBA" id="ARBA00004651"/>
    </source>
</evidence>
<feature type="transmembrane region" description="Helical" evidence="6">
    <location>
        <begin position="299"/>
        <end position="323"/>
    </location>
</feature>
<feature type="transmembrane region" description="Helical" evidence="6">
    <location>
        <begin position="246"/>
        <end position="267"/>
    </location>
</feature>
<feature type="transmembrane region" description="Helical" evidence="6">
    <location>
        <begin position="38"/>
        <end position="59"/>
    </location>
</feature>
<comment type="subcellular location">
    <subcellularLocation>
        <location evidence="1">Cell membrane</location>
        <topology evidence="1">Multi-pass membrane protein</topology>
    </subcellularLocation>
</comment>
<name>A0A1M5J1U5_9FLAO</name>
<dbReference type="AlphaFoldDB" id="A0A1M5J1U5"/>
<evidence type="ECO:0000256" key="4">
    <source>
        <dbReference type="ARBA" id="ARBA00022989"/>
    </source>
</evidence>
<sequence length="486" mass="54496">MGIVLKQSFKNTIVTFIGFGFGAINTLFLYTNILEPTYYGLVTFILATGAILMPIMSAGAHNSLVKYYSAQSEESKGNFLTLVLVAPLLIILPLALFFALAQDAIGNWLSIKNALVKDYLWYLFLVGLSMAYFEVFYAWSKVHLKSVFGNFLKEVFARICVTILLTLLYFEMISLEFFLKGIVGVYLLRTLLMKSYAFYLKKPNLGLSFPKHTKTILGYGLLMVLGGSVALILLEIDKFMINQFKAIENVAFYGVAVYIATSIIVPARAMNQITYPLTANYLNDGNLFELESLYRKTSLTAFIASGLLFVLIILNINDLFLLLPEEYRGGFAIVALIGMARVFDALMGNVNAILYYSEYYKWVLGMGICFALTTILLNLWLIPIYGIEGAALASFVAIFLFDLSKLVFVKLKFGFLPFTGATFKVLATLVLLSCLFWVFQFPFHPIVNIGLKSALVVVMYLGILYRFDISEDVSGVLSKWLKRKTP</sequence>
<feature type="transmembrane region" description="Helical" evidence="6">
    <location>
        <begin position="79"/>
        <end position="100"/>
    </location>
</feature>
<dbReference type="PANTHER" id="PTHR30250:SF11">
    <property type="entry name" value="O-ANTIGEN TRANSPORTER-RELATED"/>
    <property type="match status" value="1"/>
</dbReference>
<dbReference type="EMBL" id="FQWL01000001">
    <property type="protein sequence ID" value="SHG33993.1"/>
    <property type="molecule type" value="Genomic_DNA"/>
</dbReference>
<evidence type="ECO:0000256" key="6">
    <source>
        <dbReference type="SAM" id="Phobius"/>
    </source>
</evidence>
<feature type="transmembrane region" description="Helical" evidence="6">
    <location>
        <begin position="177"/>
        <end position="196"/>
    </location>
</feature>
<accession>A0A1M5J1U5</accession>
<feature type="transmembrane region" description="Helical" evidence="6">
    <location>
        <begin position="330"/>
        <end position="356"/>
    </location>
</feature>
<feature type="transmembrane region" description="Helical" evidence="6">
    <location>
        <begin position="151"/>
        <end position="170"/>
    </location>
</feature>
<feature type="transmembrane region" description="Helical" evidence="6">
    <location>
        <begin position="362"/>
        <end position="382"/>
    </location>
</feature>
<dbReference type="GO" id="GO:0005886">
    <property type="term" value="C:plasma membrane"/>
    <property type="evidence" value="ECO:0007669"/>
    <property type="project" value="UniProtKB-SubCell"/>
</dbReference>
<reference evidence="8" key="1">
    <citation type="submission" date="2016-11" db="EMBL/GenBank/DDBJ databases">
        <authorList>
            <person name="Varghese N."/>
            <person name="Submissions S."/>
        </authorList>
    </citation>
    <scope>NUCLEOTIDE SEQUENCE [LARGE SCALE GENOMIC DNA]</scope>
    <source>
        <strain evidence="8">DSM 22638</strain>
    </source>
</reference>
<keyword evidence="8" id="KW-1185">Reference proteome</keyword>
<evidence type="ECO:0000256" key="3">
    <source>
        <dbReference type="ARBA" id="ARBA00022692"/>
    </source>
</evidence>
<dbReference type="PANTHER" id="PTHR30250">
    <property type="entry name" value="PST FAMILY PREDICTED COLANIC ACID TRANSPORTER"/>
    <property type="match status" value="1"/>
</dbReference>
<evidence type="ECO:0000256" key="5">
    <source>
        <dbReference type="ARBA" id="ARBA00023136"/>
    </source>
</evidence>
<feature type="transmembrane region" description="Helical" evidence="6">
    <location>
        <begin position="216"/>
        <end position="234"/>
    </location>
</feature>
<evidence type="ECO:0000313" key="8">
    <source>
        <dbReference type="Proteomes" id="UP000184532"/>
    </source>
</evidence>
<keyword evidence="5 6" id="KW-0472">Membrane</keyword>
<organism evidence="7 8">
    <name type="scientific">Flagellimonas flava</name>
    <dbReference type="NCBI Taxonomy" id="570519"/>
    <lineage>
        <taxon>Bacteria</taxon>
        <taxon>Pseudomonadati</taxon>
        <taxon>Bacteroidota</taxon>
        <taxon>Flavobacteriia</taxon>
        <taxon>Flavobacteriales</taxon>
        <taxon>Flavobacteriaceae</taxon>
        <taxon>Flagellimonas</taxon>
    </lineage>
</organism>
<dbReference type="STRING" id="570519.SAMN04488116_1042"/>
<dbReference type="InterPro" id="IPR002797">
    <property type="entry name" value="Polysacc_synth"/>
</dbReference>
<feature type="transmembrane region" description="Helical" evidence="6">
    <location>
        <begin position="12"/>
        <end position="31"/>
    </location>
</feature>
<feature type="transmembrane region" description="Helical" evidence="6">
    <location>
        <begin position="415"/>
        <end position="439"/>
    </location>
</feature>
<dbReference type="OrthoDB" id="88014at2"/>
<keyword evidence="4 6" id="KW-1133">Transmembrane helix</keyword>
<dbReference type="Proteomes" id="UP000184532">
    <property type="component" value="Unassembled WGS sequence"/>
</dbReference>
<keyword evidence="3 6" id="KW-0812">Transmembrane</keyword>
<keyword evidence="2" id="KW-1003">Cell membrane</keyword>